<dbReference type="AlphaFoldDB" id="A0A9P7VEQ4"/>
<accession>A0A9P7VEQ4</accession>
<dbReference type="EMBL" id="MU250599">
    <property type="protein sequence ID" value="KAG7439344.1"/>
    <property type="molecule type" value="Genomic_DNA"/>
</dbReference>
<dbReference type="Proteomes" id="UP000812287">
    <property type="component" value="Unassembled WGS sequence"/>
</dbReference>
<protein>
    <submittedName>
        <fullName evidence="1">Uncharacterized protein</fullName>
    </submittedName>
</protein>
<organism evidence="1 2">
    <name type="scientific">Guyanagaster necrorhizus</name>
    <dbReference type="NCBI Taxonomy" id="856835"/>
    <lineage>
        <taxon>Eukaryota</taxon>
        <taxon>Fungi</taxon>
        <taxon>Dikarya</taxon>
        <taxon>Basidiomycota</taxon>
        <taxon>Agaricomycotina</taxon>
        <taxon>Agaricomycetes</taxon>
        <taxon>Agaricomycetidae</taxon>
        <taxon>Agaricales</taxon>
        <taxon>Marasmiineae</taxon>
        <taxon>Physalacriaceae</taxon>
        <taxon>Guyanagaster</taxon>
    </lineage>
</organism>
<proteinExistence type="predicted"/>
<gene>
    <name evidence="1" type="ORF">BT62DRAFT_1081649</name>
</gene>
<dbReference type="GeneID" id="66101983"/>
<keyword evidence="2" id="KW-1185">Reference proteome</keyword>
<comment type="caution">
    <text evidence="1">The sequence shown here is derived from an EMBL/GenBank/DDBJ whole genome shotgun (WGS) entry which is preliminary data.</text>
</comment>
<sequence length="210" mass="23021">MDLHSSFYDFCVGKRSLHFAIADGAELRTNLILDTTGTLGAMEPNDILPVRTGQPPLHGPGALVPSTDNACQNLMPKPMKLPILSSQVGLYVPSPRSSSMLYLNGPSQSKRRLGYFADPDSPSQMGMISFLQLPFGPVTAVDEEIYFYTKTYYQGPSMNKRSKCCPGVGAWENTWAVNLSATRDQRRFITKPALSSIQISKTRHGMSVSA</sequence>
<evidence type="ECO:0000313" key="1">
    <source>
        <dbReference type="EMBL" id="KAG7439344.1"/>
    </source>
</evidence>
<dbReference type="RefSeq" id="XP_043032844.1">
    <property type="nucleotide sequence ID" value="XM_043179689.1"/>
</dbReference>
<reference evidence="1" key="1">
    <citation type="submission" date="2020-11" db="EMBL/GenBank/DDBJ databases">
        <title>Adaptations for nitrogen fixation in a non-lichenized fungal sporocarp promotes dispersal by wood-feeding termites.</title>
        <authorList>
            <consortium name="DOE Joint Genome Institute"/>
            <person name="Koch R.A."/>
            <person name="Yoon G."/>
            <person name="Arayal U."/>
            <person name="Lail K."/>
            <person name="Amirebrahimi M."/>
            <person name="Labutti K."/>
            <person name="Lipzen A."/>
            <person name="Riley R."/>
            <person name="Barry K."/>
            <person name="Henrissat B."/>
            <person name="Grigoriev I.V."/>
            <person name="Herr J.R."/>
            <person name="Aime M.C."/>
        </authorList>
    </citation>
    <scope>NUCLEOTIDE SEQUENCE</scope>
    <source>
        <strain evidence="1">MCA 3950</strain>
    </source>
</reference>
<evidence type="ECO:0000313" key="2">
    <source>
        <dbReference type="Proteomes" id="UP000812287"/>
    </source>
</evidence>
<name>A0A9P7VEQ4_9AGAR</name>